<evidence type="ECO:0000313" key="2">
    <source>
        <dbReference type="EMBL" id="CAE0588540.1"/>
    </source>
</evidence>
<feature type="chain" id="PRO_5030688777" evidence="1">
    <location>
        <begin position="18"/>
        <end position="183"/>
    </location>
</feature>
<dbReference type="AlphaFoldDB" id="A0A7S3TM11"/>
<name>A0A7S3TM11_9SPIT</name>
<proteinExistence type="predicted"/>
<dbReference type="EMBL" id="HBIQ01087879">
    <property type="protein sequence ID" value="CAE0588540.1"/>
    <property type="molecule type" value="Transcribed_RNA"/>
</dbReference>
<keyword evidence="1" id="KW-0732">Signal</keyword>
<protein>
    <submittedName>
        <fullName evidence="2">Uncharacterized protein</fullName>
    </submittedName>
</protein>
<evidence type="ECO:0000256" key="1">
    <source>
        <dbReference type="SAM" id="SignalP"/>
    </source>
</evidence>
<feature type="signal peptide" evidence="1">
    <location>
        <begin position="1"/>
        <end position="17"/>
    </location>
</feature>
<accession>A0A7S3TM11</accession>
<reference evidence="2" key="1">
    <citation type="submission" date="2021-01" db="EMBL/GenBank/DDBJ databases">
        <authorList>
            <person name="Corre E."/>
            <person name="Pelletier E."/>
            <person name="Niang G."/>
            <person name="Scheremetjew M."/>
            <person name="Finn R."/>
            <person name="Kale V."/>
            <person name="Holt S."/>
            <person name="Cochrane G."/>
            <person name="Meng A."/>
            <person name="Brown T."/>
            <person name="Cohen L."/>
        </authorList>
    </citation>
    <scope>NUCLEOTIDE SEQUENCE</scope>
    <source>
        <strain evidence="2">SPMC142</strain>
    </source>
</reference>
<gene>
    <name evidence="2" type="ORF">SACU0126_LOCUS28015</name>
</gene>
<sequence length="183" mass="19002">MQRTCLVLIALVGAAGALKVDSSPDVSAQVAEEARENIQIHDGFLSQEVKDDQAVRQVKADRDLSALQTPGRWVVALDKDMKTEMLVQRSASPVIKDPCGSIACGALTCPAGFAVTSVEGHCCPYCVNPAIKVESAITGATGSAGGKASTFCQDVWCFPTMCAKAIANPSASNGQCCPVCPAL</sequence>
<organism evidence="2">
    <name type="scientific">Strombidinopsis acuminata</name>
    <dbReference type="NCBI Taxonomy" id="141414"/>
    <lineage>
        <taxon>Eukaryota</taxon>
        <taxon>Sar</taxon>
        <taxon>Alveolata</taxon>
        <taxon>Ciliophora</taxon>
        <taxon>Intramacronucleata</taxon>
        <taxon>Spirotrichea</taxon>
        <taxon>Choreotrichia</taxon>
        <taxon>Choreotrichida</taxon>
        <taxon>Strombidinopsidae</taxon>
        <taxon>Strombidinopsis</taxon>
    </lineage>
</organism>